<dbReference type="GO" id="GO:0001097">
    <property type="term" value="F:TFIIH-class transcription factor complex binding"/>
    <property type="evidence" value="ECO:0007669"/>
    <property type="project" value="EnsemblFungi"/>
</dbReference>
<feature type="domain" description="Mediator complex subunit 15 KIX" evidence="6">
    <location>
        <begin position="3"/>
        <end position="85"/>
    </location>
</feature>
<feature type="region of interest" description="Disordered" evidence="5">
    <location>
        <begin position="997"/>
        <end position="1029"/>
    </location>
</feature>
<dbReference type="CDD" id="cd12191">
    <property type="entry name" value="gal11_coact"/>
    <property type="match status" value="1"/>
</dbReference>
<dbReference type="EMBL" id="LT598458">
    <property type="protein sequence ID" value="SCU90932.1"/>
    <property type="molecule type" value="Genomic_DNA"/>
</dbReference>
<organism evidence="8 9">
    <name type="scientific">Lachancea dasiensis</name>
    <dbReference type="NCBI Taxonomy" id="1072105"/>
    <lineage>
        <taxon>Eukaryota</taxon>
        <taxon>Fungi</taxon>
        <taxon>Dikarya</taxon>
        <taxon>Ascomycota</taxon>
        <taxon>Saccharomycotina</taxon>
        <taxon>Saccharomycetes</taxon>
        <taxon>Saccharomycetales</taxon>
        <taxon>Saccharomycetaceae</taxon>
        <taxon>Lachancea</taxon>
    </lineage>
</organism>
<feature type="compositionally biased region" description="Low complexity" evidence="5">
    <location>
        <begin position="106"/>
        <end position="125"/>
    </location>
</feature>
<evidence type="ECO:0000256" key="5">
    <source>
        <dbReference type="SAM" id="MobiDB-lite"/>
    </source>
</evidence>
<dbReference type="AlphaFoldDB" id="A0A1G4JK91"/>
<dbReference type="GO" id="GO:0000122">
    <property type="term" value="P:negative regulation of transcription by RNA polymerase II"/>
    <property type="evidence" value="ECO:0007669"/>
    <property type="project" value="EnsemblFungi"/>
</dbReference>
<evidence type="ECO:0000256" key="4">
    <source>
        <dbReference type="ARBA" id="ARBA00023242"/>
    </source>
</evidence>
<dbReference type="GO" id="GO:2000219">
    <property type="term" value="P:positive regulation of invasive growth in response to glucose limitation"/>
    <property type="evidence" value="ECO:0007669"/>
    <property type="project" value="EnsemblFungi"/>
</dbReference>
<dbReference type="GO" id="GO:0032968">
    <property type="term" value="P:positive regulation of transcription elongation by RNA polymerase II"/>
    <property type="evidence" value="ECO:0007669"/>
    <property type="project" value="EnsemblFungi"/>
</dbReference>
<feature type="region of interest" description="Disordered" evidence="5">
    <location>
        <begin position="755"/>
        <end position="811"/>
    </location>
</feature>
<dbReference type="InterPro" id="IPR033789">
    <property type="entry name" value="Gal11_coact"/>
</dbReference>
<evidence type="ECO:0000256" key="3">
    <source>
        <dbReference type="ARBA" id="ARBA00019613"/>
    </source>
</evidence>
<dbReference type="Gene3D" id="1.10.287.2920">
    <property type="match status" value="1"/>
</dbReference>
<dbReference type="GO" id="GO:0051123">
    <property type="term" value="P:RNA polymerase II preinitiation complex assembly"/>
    <property type="evidence" value="ECO:0007669"/>
    <property type="project" value="EnsemblFungi"/>
</dbReference>
<dbReference type="OrthoDB" id="1938591at2759"/>
<feature type="region of interest" description="Disordered" evidence="5">
    <location>
        <begin position="682"/>
        <end position="734"/>
    </location>
</feature>
<dbReference type="Proteomes" id="UP000190274">
    <property type="component" value="Chromosome F"/>
</dbReference>
<dbReference type="GO" id="GO:0061629">
    <property type="term" value="F:RNA polymerase II-specific DNA-binding transcription factor binding"/>
    <property type="evidence" value="ECO:0007669"/>
    <property type="project" value="EnsemblFungi"/>
</dbReference>
<dbReference type="Gene3D" id="1.10.246.20">
    <property type="entry name" value="Coactivator CBP, KIX domain"/>
    <property type="match status" value="1"/>
</dbReference>
<feature type="region of interest" description="Disordered" evidence="5">
    <location>
        <begin position="251"/>
        <end position="321"/>
    </location>
</feature>
<feature type="region of interest" description="Disordered" evidence="5">
    <location>
        <begin position="830"/>
        <end position="853"/>
    </location>
</feature>
<feature type="compositionally biased region" description="Polar residues" evidence="5">
    <location>
        <begin position="779"/>
        <end position="797"/>
    </location>
</feature>
<evidence type="ECO:0000256" key="1">
    <source>
        <dbReference type="ARBA" id="ARBA00004123"/>
    </source>
</evidence>
<dbReference type="InterPro" id="IPR036546">
    <property type="entry name" value="MED15_KIX"/>
</dbReference>
<proteinExistence type="inferred from homology"/>
<dbReference type="InterPro" id="IPR036529">
    <property type="entry name" value="KIX_dom_sf"/>
</dbReference>
<feature type="region of interest" description="Disordered" evidence="5">
    <location>
        <begin position="84"/>
        <end position="176"/>
    </location>
</feature>
<dbReference type="STRING" id="1266660.A0A1G4JK91"/>
<feature type="region of interest" description="Disordered" evidence="5">
    <location>
        <begin position="634"/>
        <end position="670"/>
    </location>
</feature>
<feature type="compositionally biased region" description="Low complexity" evidence="5">
    <location>
        <begin position="682"/>
        <end position="708"/>
    </location>
</feature>
<evidence type="ECO:0000259" key="7">
    <source>
        <dbReference type="Pfam" id="PF18535"/>
    </source>
</evidence>
<keyword evidence="4" id="KW-0539">Nucleus</keyword>
<feature type="domain" description="Gal11 coactivator" evidence="7">
    <location>
        <begin position="174"/>
        <end position="252"/>
    </location>
</feature>
<keyword evidence="9" id="KW-1185">Reference proteome</keyword>
<evidence type="ECO:0000256" key="2">
    <source>
        <dbReference type="ARBA" id="ARBA00009807"/>
    </source>
</evidence>
<feature type="compositionally biased region" description="Low complexity" evidence="5">
    <location>
        <begin position="146"/>
        <end position="159"/>
    </location>
</feature>
<dbReference type="GO" id="GO:0003713">
    <property type="term" value="F:transcription coactivator activity"/>
    <property type="evidence" value="ECO:0007669"/>
    <property type="project" value="EnsemblFungi"/>
</dbReference>
<feature type="compositionally biased region" description="Polar residues" evidence="5">
    <location>
        <begin position="134"/>
        <end position="145"/>
    </location>
</feature>
<sequence length="1076" mass="120017">MDADWRSTLSNQERSKYITELAQILAQISQVNGGDRGNFNLEKLKKTAEQFEKNLYASSSSKDLYLDSMRKRIAAMDTARKKAIANVQQNSSNAQSRHDVSTMTNQQMQQQMQMQQRQQQQQQQQAPPSHYPPGSNNVNSQMFFNQQAKLRQQAAQQLRGGIPRNAPVSNNAARPQLTPQQQQLINEMKGAEIPRELLQRIPNLPPGVNTWQKVTELAQQKRLGPKDLQIAKQVYQMHQQIVFKSRLQQVNANNRGPPQGRPNSRVPSAGPGSQAHQGQSALQQPQQPQPHQPQPQMQQPQIVQQSQPQQMPMGQPTQAQTQEVPNVLNRLNQIFTPAEQKALYENGKKLIADLQRTNRLPAVLTPQQQAIYIKKYINQMALKKLQAARNQMGTANASSQQATVPPVSGTGVPQMSQFMPNSGGSQANLAARRPYSGANSNINAFNENPTASELQGPPQNMEQTVLSQPQPQGQVPTQSQTGSQVPGQSQPPPKFSLPRPTEQDLMVLRRISAEIQKSHLRLSNITNQISQEQKQSIRNKLQLNRQLFTNVDSFIPTLYMITRNEENVRQLLQIRMLTKEITEHASRGIFIVPPEVVDKVIFRYQKYYEFIKDQVLRRHQQIIAARQQQQQQQQQQTQPTQQTQHAPQTQQVQQVQQQQTHPRTASQQVDPTFNQQRIQGSFQQIQQQMQMRQHQQHQQQKAQQFTSQIDNWPRPASAKTAEGDPGLMPHSAPETLRATTSGVDFLNSPELLNAKLSPQQGGLSPAKKQAQMRKKMTLKQASNQGTPSAVMPSSTPAPGTGMGPVVSSRTGTPRVANVGLASVSPMATKAVTANQSPSPKSIPNNVGPSGPVSNQYKEDEEILKKMVVRKNDVISRFKRRQDILRNSAVDLFLCCLGESLGVSDDQVELINSIPQEVVDQVNGAGKKVANKPAAQRLKDQEYANVSIKDNRIVFATNSPVGNYKPDATSFGNREVSSIFRDVYGTTDLTTFSFGNSNLTSGSRGTKRNAPDSENSPNISPASSAVMSDSKKIKFDSPEDLYFSAPAEEVKKEFTKDALAGNAEDSKIWDWSFWDTS</sequence>
<feature type="compositionally biased region" description="Polar residues" evidence="5">
    <location>
        <begin position="1011"/>
        <end position="1026"/>
    </location>
</feature>
<feature type="compositionally biased region" description="Polar residues" evidence="5">
    <location>
        <begin position="393"/>
        <end position="403"/>
    </location>
</feature>
<gene>
    <name evidence="8" type="ORF">LADA_0F07162G</name>
</gene>
<feature type="compositionally biased region" description="Polar residues" evidence="5">
    <location>
        <begin position="251"/>
        <end position="266"/>
    </location>
</feature>
<feature type="compositionally biased region" description="Low complexity" evidence="5">
    <location>
        <begin position="272"/>
        <end position="286"/>
    </location>
</feature>
<dbReference type="GO" id="GO:0070847">
    <property type="term" value="C:core mediator complex"/>
    <property type="evidence" value="ECO:0007669"/>
    <property type="project" value="EnsemblFungi"/>
</dbReference>
<evidence type="ECO:0000313" key="9">
    <source>
        <dbReference type="Proteomes" id="UP000190274"/>
    </source>
</evidence>
<feature type="compositionally biased region" description="Polar residues" evidence="5">
    <location>
        <begin position="411"/>
        <end position="428"/>
    </location>
</feature>
<dbReference type="GO" id="GO:0070202">
    <property type="term" value="P:regulation of establishment of protein localization to chromosome"/>
    <property type="evidence" value="ECO:0007669"/>
    <property type="project" value="EnsemblFungi"/>
</dbReference>
<feature type="compositionally biased region" description="Polar residues" evidence="5">
    <location>
        <begin position="167"/>
        <end position="176"/>
    </location>
</feature>
<name>A0A1G4JK91_9SACH</name>
<feature type="compositionally biased region" description="Polar residues" evidence="5">
    <location>
        <begin position="437"/>
        <end position="476"/>
    </location>
</feature>
<dbReference type="Pfam" id="PF16987">
    <property type="entry name" value="KIX_2"/>
    <property type="match status" value="1"/>
</dbReference>
<dbReference type="GO" id="GO:0001095">
    <property type="term" value="F:TFIIE-class transcription factor complex binding"/>
    <property type="evidence" value="ECO:0007669"/>
    <property type="project" value="EnsemblFungi"/>
</dbReference>
<dbReference type="GO" id="GO:0060261">
    <property type="term" value="P:positive regulation of transcription initiation by RNA polymerase II"/>
    <property type="evidence" value="ECO:0007669"/>
    <property type="project" value="EnsemblFungi"/>
</dbReference>
<comment type="subcellular location">
    <subcellularLocation>
        <location evidence="1">Nucleus</location>
    </subcellularLocation>
</comment>
<dbReference type="Pfam" id="PF18535">
    <property type="entry name" value="Gal11_ABD1"/>
    <property type="match status" value="1"/>
</dbReference>
<dbReference type="GO" id="GO:0016592">
    <property type="term" value="C:mediator complex"/>
    <property type="evidence" value="ECO:0007669"/>
    <property type="project" value="InterPro"/>
</dbReference>
<accession>A0A1G4JK91</accession>
<feature type="compositionally biased region" description="Low complexity" evidence="5">
    <location>
        <begin position="477"/>
        <end position="488"/>
    </location>
</feature>
<feature type="compositionally biased region" description="Low complexity" evidence="5">
    <location>
        <begin position="294"/>
        <end position="321"/>
    </location>
</feature>
<dbReference type="Pfam" id="PF05397">
    <property type="entry name" value="Med15_fungi"/>
    <property type="match status" value="1"/>
</dbReference>
<evidence type="ECO:0000259" key="6">
    <source>
        <dbReference type="Pfam" id="PF16987"/>
    </source>
</evidence>
<dbReference type="GO" id="GO:0034605">
    <property type="term" value="P:cellular response to heat"/>
    <property type="evidence" value="ECO:0007669"/>
    <property type="project" value="EnsemblFungi"/>
</dbReference>
<feature type="region of interest" description="Disordered" evidence="5">
    <location>
        <begin position="393"/>
        <end position="499"/>
    </location>
</feature>
<dbReference type="InterPro" id="IPR008626">
    <property type="entry name" value="Mediator_Med15_fun"/>
</dbReference>
<feature type="compositionally biased region" description="Polar residues" evidence="5">
    <location>
        <begin position="86"/>
        <end position="105"/>
    </location>
</feature>
<protein>
    <recommendedName>
        <fullName evidence="3">Mediator of RNA polymerase II transcription subunit 15</fullName>
    </recommendedName>
</protein>
<feature type="compositionally biased region" description="Polar residues" evidence="5">
    <location>
        <begin position="831"/>
        <end position="853"/>
    </location>
</feature>
<evidence type="ECO:0000313" key="8">
    <source>
        <dbReference type="EMBL" id="SCU90932.1"/>
    </source>
</evidence>
<feature type="compositionally biased region" description="Low complexity" evidence="5">
    <location>
        <begin position="634"/>
        <end position="664"/>
    </location>
</feature>
<reference evidence="8 9" key="1">
    <citation type="submission" date="2016-03" db="EMBL/GenBank/DDBJ databases">
        <authorList>
            <person name="Devillers H."/>
        </authorList>
    </citation>
    <scope>NUCLEOTIDE SEQUENCE [LARGE SCALE GENOMIC DNA]</scope>
    <source>
        <strain evidence="8">CBS 10888</strain>
    </source>
</reference>
<comment type="similarity">
    <text evidence="2">Belongs to the Mediator complex subunit 15 family.</text>
</comment>